<dbReference type="SUPFAM" id="SSF46689">
    <property type="entry name" value="Homeodomain-like"/>
    <property type="match status" value="3"/>
</dbReference>
<feature type="domain" description="Myb-like" evidence="7">
    <location>
        <begin position="98"/>
        <end position="208"/>
    </location>
</feature>
<dbReference type="Pfam" id="PF00249">
    <property type="entry name" value="Myb_DNA-binding"/>
    <property type="match status" value="4"/>
</dbReference>
<sequence length="765" mass="87811">MIILLHCLPKILPFLNPPRHFLMLSRRIGHVRNICEFCCRRRTGLELSQKKDARLQLIQVPKLRVDAKAKEKHTRVMYYGPPDNSHVPKYKAVLQKFSDSLNRNKWTREEDSNLVKGIKQQFQDMLLQKTYQNEEILRQRSTDIVSDVEGFPEDSNNFESIIASISDHDITDENIREFLPKVNWEQLASMYTKGRSGAECESRWLNFTDPLINKNSWTKTEEKKLLYIIQQKGISNWINIALSLGTNRTPFQCLAHYQRSLNPSILKREWTEDEDDKLRAAVATYGENDWQCVASVLEGRTGTQCSNRWTKSLHPMRKRKGKWVPNEDKRLKVAAMFFGAKNWKNVAHYVPGRDHVQCRERWKNCLDPSVKVDEWSEEEDVRLKEAFDEHGPSWGKIASCVSQRTDNQCLRRWKTLFPHEVPRLKAARRIRKVALISNFVDREARRPALGPSDFVQLQLLDSVPETEKIDPCEKGKRKSSYVAKLRSAKRKADAERSCGEGVLRLTNGKKRHSNAKKSSRRDPVTASVQKKVSEVTNVDKPPAHDVHTARKKAPGRKRNKSRIPASRQAATEVDEHASKPSSCENEGVDTMNKEVGSQSEVDATKKRRARKQFHRKNKLMEQVTEAQVHTGTDGIDVNKKSDAPEPCLSEHSDLPISGNRLPSPRSSPGRMLNGDVAEPFVRDNSEERPPRCSTPDILDNLNSRAFTVSRKVAVDRPRRKGRTSKHMQTAEYEDDMTLASFINQSRRAKKILLSSTKASTLMWCK</sequence>
<feature type="compositionally biased region" description="Basic residues" evidence="6">
    <location>
        <begin position="507"/>
        <end position="519"/>
    </location>
</feature>
<feature type="region of interest" description="Disordered" evidence="6">
    <location>
        <begin position="503"/>
        <end position="613"/>
    </location>
</feature>
<feature type="domain" description="Myb-like" evidence="7">
    <location>
        <begin position="315"/>
        <end position="366"/>
    </location>
</feature>
<feature type="domain" description="HTH myb-type" evidence="8">
    <location>
        <begin position="262"/>
        <end position="317"/>
    </location>
</feature>
<dbReference type="PROSITE" id="PS50090">
    <property type="entry name" value="MYB_LIKE"/>
    <property type="match status" value="5"/>
</dbReference>
<accession>A0AAD8GXL9</accession>
<name>A0AAD8GXL9_9APIA</name>
<feature type="domain" description="Myb-like" evidence="7">
    <location>
        <begin position="209"/>
        <end position="261"/>
    </location>
</feature>
<feature type="domain" description="HTH myb-type" evidence="8">
    <location>
        <begin position="318"/>
        <end position="366"/>
    </location>
</feature>
<dbReference type="PANTHER" id="PTHR46621:SF1">
    <property type="entry name" value="SNRNA-ACTIVATING PROTEIN COMPLEX SUBUNIT 4"/>
    <property type="match status" value="1"/>
</dbReference>
<dbReference type="InterPro" id="IPR001005">
    <property type="entry name" value="SANT/Myb"/>
</dbReference>
<dbReference type="InterPro" id="IPR051575">
    <property type="entry name" value="Myb-like_DNA-bd"/>
</dbReference>
<dbReference type="GO" id="GO:0000978">
    <property type="term" value="F:RNA polymerase II cis-regulatory region sequence-specific DNA binding"/>
    <property type="evidence" value="ECO:0007669"/>
    <property type="project" value="TreeGrafter"/>
</dbReference>
<feature type="compositionally biased region" description="Polar residues" evidence="6">
    <location>
        <begin position="526"/>
        <end position="536"/>
    </location>
</feature>
<dbReference type="InterPro" id="IPR009057">
    <property type="entry name" value="Homeodomain-like_sf"/>
</dbReference>
<comment type="subcellular location">
    <subcellularLocation>
        <location evidence="1">Nucleus</location>
    </subcellularLocation>
</comment>
<feature type="domain" description="Myb-like" evidence="7">
    <location>
        <begin position="367"/>
        <end position="417"/>
    </location>
</feature>
<dbReference type="CDD" id="cd00167">
    <property type="entry name" value="SANT"/>
    <property type="match status" value="3"/>
</dbReference>
<keyword evidence="4" id="KW-0804">Transcription</keyword>
<dbReference type="GO" id="GO:0019185">
    <property type="term" value="C:snRNA-activating protein complex"/>
    <property type="evidence" value="ECO:0007669"/>
    <property type="project" value="TreeGrafter"/>
</dbReference>
<dbReference type="AlphaFoldDB" id="A0AAD8GXL9"/>
<evidence type="ECO:0000256" key="3">
    <source>
        <dbReference type="ARBA" id="ARBA00023125"/>
    </source>
</evidence>
<organism evidence="9 10">
    <name type="scientific">Heracleum sosnowskyi</name>
    <dbReference type="NCBI Taxonomy" id="360622"/>
    <lineage>
        <taxon>Eukaryota</taxon>
        <taxon>Viridiplantae</taxon>
        <taxon>Streptophyta</taxon>
        <taxon>Embryophyta</taxon>
        <taxon>Tracheophyta</taxon>
        <taxon>Spermatophyta</taxon>
        <taxon>Magnoliopsida</taxon>
        <taxon>eudicotyledons</taxon>
        <taxon>Gunneridae</taxon>
        <taxon>Pentapetalae</taxon>
        <taxon>asterids</taxon>
        <taxon>campanulids</taxon>
        <taxon>Apiales</taxon>
        <taxon>Apiaceae</taxon>
        <taxon>Apioideae</taxon>
        <taxon>apioid superclade</taxon>
        <taxon>Tordylieae</taxon>
        <taxon>Tordyliinae</taxon>
        <taxon>Heracleum</taxon>
    </lineage>
</organism>
<keyword evidence="10" id="KW-1185">Reference proteome</keyword>
<keyword evidence="3" id="KW-0238">DNA-binding</keyword>
<dbReference type="GO" id="GO:0042795">
    <property type="term" value="P:snRNA transcription by RNA polymerase II"/>
    <property type="evidence" value="ECO:0007669"/>
    <property type="project" value="TreeGrafter"/>
</dbReference>
<dbReference type="PANTHER" id="PTHR46621">
    <property type="entry name" value="SNRNA-ACTIVATING PROTEIN COMPLEX SUBUNIT 4"/>
    <property type="match status" value="1"/>
</dbReference>
<dbReference type="PROSITE" id="PS51294">
    <property type="entry name" value="HTH_MYB"/>
    <property type="match status" value="3"/>
</dbReference>
<evidence type="ECO:0000256" key="1">
    <source>
        <dbReference type="ARBA" id="ARBA00004123"/>
    </source>
</evidence>
<evidence type="ECO:0000256" key="5">
    <source>
        <dbReference type="ARBA" id="ARBA00023242"/>
    </source>
</evidence>
<evidence type="ECO:0000313" key="10">
    <source>
        <dbReference type="Proteomes" id="UP001237642"/>
    </source>
</evidence>
<feature type="domain" description="Myb-like" evidence="7">
    <location>
        <begin position="262"/>
        <end position="313"/>
    </location>
</feature>
<protein>
    <submittedName>
        <fullName evidence="9">Cell division cycle 5-like protein</fullName>
    </submittedName>
</protein>
<gene>
    <name evidence="9" type="ORF">POM88_049800</name>
</gene>
<dbReference type="Gene3D" id="1.10.10.60">
    <property type="entry name" value="Homeodomain-like"/>
    <property type="match status" value="5"/>
</dbReference>
<dbReference type="InterPro" id="IPR017930">
    <property type="entry name" value="Myb_dom"/>
</dbReference>
<proteinExistence type="predicted"/>
<reference evidence="9" key="1">
    <citation type="submission" date="2023-02" db="EMBL/GenBank/DDBJ databases">
        <title>Genome of toxic invasive species Heracleum sosnowskyi carries increased number of genes despite the absence of recent whole-genome duplications.</title>
        <authorList>
            <person name="Schelkunov M."/>
            <person name="Shtratnikova V."/>
            <person name="Makarenko M."/>
            <person name="Klepikova A."/>
            <person name="Omelchenko D."/>
            <person name="Novikova G."/>
            <person name="Obukhova E."/>
            <person name="Bogdanov V."/>
            <person name="Penin A."/>
            <person name="Logacheva M."/>
        </authorList>
    </citation>
    <scope>NUCLEOTIDE SEQUENCE</scope>
    <source>
        <strain evidence="9">Hsosn_3</strain>
        <tissue evidence="9">Leaf</tissue>
    </source>
</reference>
<evidence type="ECO:0000259" key="8">
    <source>
        <dbReference type="PROSITE" id="PS51294"/>
    </source>
</evidence>
<dbReference type="GO" id="GO:0051301">
    <property type="term" value="P:cell division"/>
    <property type="evidence" value="ECO:0007669"/>
    <property type="project" value="UniProtKB-KW"/>
</dbReference>
<evidence type="ECO:0000256" key="2">
    <source>
        <dbReference type="ARBA" id="ARBA00023015"/>
    </source>
</evidence>
<evidence type="ECO:0000256" key="4">
    <source>
        <dbReference type="ARBA" id="ARBA00023163"/>
    </source>
</evidence>
<reference evidence="9" key="2">
    <citation type="submission" date="2023-05" db="EMBL/GenBank/DDBJ databases">
        <authorList>
            <person name="Schelkunov M.I."/>
        </authorList>
    </citation>
    <scope>NUCLEOTIDE SEQUENCE</scope>
    <source>
        <strain evidence="9">Hsosn_3</strain>
        <tissue evidence="9">Leaf</tissue>
    </source>
</reference>
<keyword evidence="5" id="KW-0539">Nucleus</keyword>
<keyword evidence="9" id="KW-0131">Cell cycle</keyword>
<keyword evidence="9" id="KW-0132">Cell division</keyword>
<evidence type="ECO:0000259" key="7">
    <source>
        <dbReference type="PROSITE" id="PS50090"/>
    </source>
</evidence>
<dbReference type="SMART" id="SM00717">
    <property type="entry name" value="SANT"/>
    <property type="match status" value="5"/>
</dbReference>
<feature type="compositionally biased region" description="Basic residues" evidence="6">
    <location>
        <begin position="549"/>
        <end position="561"/>
    </location>
</feature>
<feature type="domain" description="HTH myb-type" evidence="8">
    <location>
        <begin position="367"/>
        <end position="421"/>
    </location>
</feature>
<comment type="caution">
    <text evidence="9">The sequence shown here is derived from an EMBL/GenBank/DDBJ whole genome shotgun (WGS) entry which is preliminary data.</text>
</comment>
<dbReference type="EMBL" id="JAUIZM010000011">
    <property type="protein sequence ID" value="KAK1356544.1"/>
    <property type="molecule type" value="Genomic_DNA"/>
</dbReference>
<evidence type="ECO:0000256" key="6">
    <source>
        <dbReference type="SAM" id="MobiDB-lite"/>
    </source>
</evidence>
<feature type="region of interest" description="Disordered" evidence="6">
    <location>
        <begin position="649"/>
        <end position="672"/>
    </location>
</feature>
<dbReference type="GO" id="GO:0001006">
    <property type="term" value="F:RNA polymerase III type 3 promoter sequence-specific DNA binding"/>
    <property type="evidence" value="ECO:0007669"/>
    <property type="project" value="TreeGrafter"/>
</dbReference>
<dbReference type="GO" id="GO:0005634">
    <property type="term" value="C:nucleus"/>
    <property type="evidence" value="ECO:0007669"/>
    <property type="project" value="UniProtKB-SubCell"/>
</dbReference>
<keyword evidence="2" id="KW-0805">Transcription regulation</keyword>
<dbReference type="Proteomes" id="UP001237642">
    <property type="component" value="Unassembled WGS sequence"/>
</dbReference>
<dbReference type="GO" id="GO:0042796">
    <property type="term" value="P:snRNA transcription by RNA polymerase III"/>
    <property type="evidence" value="ECO:0007669"/>
    <property type="project" value="TreeGrafter"/>
</dbReference>
<evidence type="ECO:0000313" key="9">
    <source>
        <dbReference type="EMBL" id="KAK1356544.1"/>
    </source>
</evidence>